<gene>
    <name evidence="1" type="ORF">EPI10_024259</name>
</gene>
<accession>A0A5B6VXA7</accession>
<dbReference type="EMBL" id="SMMG02000005">
    <property type="protein sequence ID" value="KAA3473920.1"/>
    <property type="molecule type" value="Genomic_DNA"/>
</dbReference>
<reference evidence="1" key="1">
    <citation type="submission" date="2019-08" db="EMBL/GenBank/DDBJ databases">
        <authorList>
            <person name="Liu F."/>
        </authorList>
    </citation>
    <scope>NUCLEOTIDE SEQUENCE [LARGE SCALE GENOMIC DNA]</scope>
    <source>
        <strain evidence="1">PA1801</strain>
        <tissue evidence="1">Leaf</tissue>
    </source>
</reference>
<organism evidence="1 2">
    <name type="scientific">Gossypium australe</name>
    <dbReference type="NCBI Taxonomy" id="47621"/>
    <lineage>
        <taxon>Eukaryota</taxon>
        <taxon>Viridiplantae</taxon>
        <taxon>Streptophyta</taxon>
        <taxon>Embryophyta</taxon>
        <taxon>Tracheophyta</taxon>
        <taxon>Spermatophyta</taxon>
        <taxon>Magnoliopsida</taxon>
        <taxon>eudicotyledons</taxon>
        <taxon>Gunneridae</taxon>
        <taxon>Pentapetalae</taxon>
        <taxon>rosids</taxon>
        <taxon>malvids</taxon>
        <taxon>Malvales</taxon>
        <taxon>Malvaceae</taxon>
        <taxon>Malvoideae</taxon>
        <taxon>Gossypium</taxon>
    </lineage>
</organism>
<name>A0A5B6VXA7_9ROSI</name>
<evidence type="ECO:0000313" key="2">
    <source>
        <dbReference type="Proteomes" id="UP000325315"/>
    </source>
</evidence>
<proteinExistence type="predicted"/>
<dbReference type="PANTHER" id="PTHR11439:SF463">
    <property type="entry name" value="REVERSE TRANSCRIPTASE TY1_COPIA-TYPE DOMAIN-CONTAINING PROTEIN"/>
    <property type="match status" value="1"/>
</dbReference>
<keyword evidence="2" id="KW-1185">Reference proteome</keyword>
<comment type="caution">
    <text evidence="1">The sequence shown here is derived from an EMBL/GenBank/DDBJ whole genome shotgun (WGS) entry which is preliminary data.</text>
</comment>
<dbReference type="OrthoDB" id="1424613at2759"/>
<sequence>MTCDDFDEVAMIVKQLDNKFYLKDLDLSLYRSVVGKLQNLTSTRLDITFCVNRASQNMIQPYEHHWYRLVARADVDWGSNLEDKMSILGYVVFFGGNLVAWRSNKQLVVSLATSEAEYQV</sequence>
<dbReference type="AlphaFoldDB" id="A0A5B6VXA7"/>
<dbReference type="Proteomes" id="UP000325315">
    <property type="component" value="Unassembled WGS sequence"/>
</dbReference>
<protein>
    <submittedName>
        <fullName evidence="1">Integrase, catalytic core</fullName>
    </submittedName>
</protein>
<dbReference type="PANTHER" id="PTHR11439">
    <property type="entry name" value="GAG-POL-RELATED RETROTRANSPOSON"/>
    <property type="match status" value="1"/>
</dbReference>
<evidence type="ECO:0000313" key="1">
    <source>
        <dbReference type="EMBL" id="KAA3473920.1"/>
    </source>
</evidence>